<protein>
    <recommendedName>
        <fullName evidence="1">Gcp-like domain-containing protein</fullName>
    </recommendedName>
</protein>
<dbReference type="EMBL" id="AFVZ01000001">
    <property type="protein sequence ID" value="EHN59870.1"/>
    <property type="molecule type" value="Genomic_DNA"/>
</dbReference>
<dbReference type="PANTHER" id="PTHR11735">
    <property type="entry name" value="TRNA N6-ADENOSINE THREONYLCARBAMOYLTRANSFERASE"/>
    <property type="match status" value="1"/>
</dbReference>
<dbReference type="PATRIC" id="fig|1045004.4.peg.1770"/>
<dbReference type="GO" id="GO:0002949">
    <property type="term" value="P:tRNA threonylcarbamoyladenosine modification"/>
    <property type="evidence" value="ECO:0007669"/>
    <property type="project" value="InterPro"/>
</dbReference>
<comment type="caution">
    <text evidence="2">The sequence shown here is derived from an EMBL/GenBank/DDBJ whole genome shotgun (WGS) entry which is preliminary data.</text>
</comment>
<accession>G9WGP3</accession>
<feature type="domain" description="Gcp-like" evidence="1">
    <location>
        <begin position="35"/>
        <end position="132"/>
    </location>
</feature>
<dbReference type="RefSeq" id="WP_007747189.1">
    <property type="nucleotide sequence ID" value="NZ_CM001398.1"/>
</dbReference>
<dbReference type="SUPFAM" id="SSF53067">
    <property type="entry name" value="Actin-like ATPase domain"/>
    <property type="match status" value="1"/>
</dbReference>
<dbReference type="Gene3D" id="3.30.420.40">
    <property type="match status" value="2"/>
</dbReference>
<dbReference type="NCBIfam" id="TIGR03725">
    <property type="entry name" value="T6A_YeaZ"/>
    <property type="match status" value="1"/>
</dbReference>
<dbReference type="Proteomes" id="UP000004959">
    <property type="component" value="Chromosome"/>
</dbReference>
<evidence type="ECO:0000313" key="2">
    <source>
        <dbReference type="EMBL" id="EHN59870.1"/>
    </source>
</evidence>
<reference evidence="2 3" key="1">
    <citation type="journal article" date="2012" name="PLoS ONE">
        <title>Functional divergence in the genus oenococcus as predicted by genome sequencing of the newly-described species, Oenococcus kitaharae.</title>
        <authorList>
            <person name="Borneman A.R."/>
            <person name="McCarthy J.M."/>
            <person name="Chambers P.J."/>
            <person name="Bartowsky E.J."/>
        </authorList>
    </citation>
    <scope>NUCLEOTIDE SEQUENCE [LARGE SCALE GENOMIC DNA]</scope>
    <source>
        <strain evidence="3">DSM17330</strain>
    </source>
</reference>
<dbReference type="Pfam" id="PF00814">
    <property type="entry name" value="TsaD"/>
    <property type="match status" value="1"/>
</dbReference>
<name>G9WGP3_9LACO</name>
<keyword evidence="3" id="KW-1185">Reference proteome</keyword>
<evidence type="ECO:0000313" key="3">
    <source>
        <dbReference type="Proteomes" id="UP000004959"/>
    </source>
</evidence>
<dbReference type="InterPro" id="IPR043129">
    <property type="entry name" value="ATPase_NBD"/>
</dbReference>
<dbReference type="eggNOG" id="COG1214">
    <property type="taxonomic scope" value="Bacteria"/>
</dbReference>
<dbReference type="HOGENOM" id="CLU_064886_0_1_9"/>
<dbReference type="GO" id="GO:0005829">
    <property type="term" value="C:cytosol"/>
    <property type="evidence" value="ECO:0007669"/>
    <property type="project" value="TreeGrafter"/>
</dbReference>
<dbReference type="STRING" id="336988.NT96_06820"/>
<sequence>MKILSIDTSGSSLNVGLLDSSTGLFFAHEHTKDEARTHSMKILPAIQALMTKAGWSFDQLDRIALTAGPGSFTGLRIGAAVAKMIAGQTFAELVPVSTLEMIALSARLSAADPNTTSYLPMINARNHNVFAAICRPGKPLDDEGHWPFADFLSKAPKNSIFVFEQGTGDDFKAEIQTAGLKFIEQPSEKLIDAKLLAQQGLSAARADADSFAPRYLRKTAAEMAWLKKHPDAGDGDYAKYVSEV</sequence>
<evidence type="ECO:0000259" key="1">
    <source>
        <dbReference type="Pfam" id="PF00814"/>
    </source>
</evidence>
<gene>
    <name evidence="2" type="ORF">OKIT_1800</name>
</gene>
<dbReference type="PANTHER" id="PTHR11735:SF11">
    <property type="entry name" value="TRNA THREONYLCARBAMOYLADENOSINE BIOSYNTHESIS PROTEIN TSAB"/>
    <property type="match status" value="1"/>
</dbReference>
<organism evidence="2 3">
    <name type="scientific">Oenococcus kitaharae DSM 17330</name>
    <dbReference type="NCBI Taxonomy" id="1045004"/>
    <lineage>
        <taxon>Bacteria</taxon>
        <taxon>Bacillati</taxon>
        <taxon>Bacillota</taxon>
        <taxon>Bacilli</taxon>
        <taxon>Lactobacillales</taxon>
        <taxon>Lactobacillaceae</taxon>
        <taxon>Oenococcus</taxon>
    </lineage>
</organism>
<dbReference type="InterPro" id="IPR000905">
    <property type="entry name" value="Gcp-like_dom"/>
</dbReference>
<dbReference type="AlphaFoldDB" id="G9WGP3"/>
<proteinExistence type="predicted"/>
<dbReference type="InterPro" id="IPR022496">
    <property type="entry name" value="T6A_TsaB"/>
</dbReference>
<dbReference type="OrthoDB" id="9784166at2"/>